<dbReference type="EMBL" id="CP060820">
    <property type="protein sequence ID" value="QNP40711.1"/>
    <property type="molecule type" value="Genomic_DNA"/>
</dbReference>
<gene>
    <name evidence="1" type="ORF">H8B22_00115</name>
</gene>
<protein>
    <submittedName>
        <fullName evidence="1">Uncharacterized protein</fullName>
    </submittedName>
</protein>
<organism evidence="1 2">
    <name type="scientific">Agrilutibacter terrestris</name>
    <dbReference type="NCBI Taxonomy" id="2865112"/>
    <lineage>
        <taxon>Bacteria</taxon>
        <taxon>Pseudomonadati</taxon>
        <taxon>Pseudomonadota</taxon>
        <taxon>Gammaproteobacteria</taxon>
        <taxon>Lysobacterales</taxon>
        <taxon>Lysobacteraceae</taxon>
        <taxon>Agrilutibacter</taxon>
    </lineage>
</organism>
<name>A0A7H0FXE5_9GAMM</name>
<keyword evidence="2" id="KW-1185">Reference proteome</keyword>
<reference evidence="1 2" key="1">
    <citation type="submission" date="2020-08" db="EMBL/GenBank/DDBJ databases">
        <title>Lysobacter sp. II4 sp. nov., isolated from soil.</title>
        <authorList>
            <person name="Woo C.Y."/>
            <person name="Kim J."/>
        </authorList>
    </citation>
    <scope>NUCLEOTIDE SEQUENCE [LARGE SCALE GENOMIC DNA]</scope>
    <source>
        <strain evidence="1 2">II4</strain>
    </source>
</reference>
<dbReference type="KEGG" id="lsx:H8B22_00115"/>
<dbReference type="RefSeq" id="WP_187712151.1">
    <property type="nucleotide sequence ID" value="NZ_CP060820.1"/>
</dbReference>
<sequence length="81" mass="9226">MIEIILLWGKSDYAIEHWAEAPELVEYNGVAFSRRAGPRDTVETSHEPVAVYAADELTEEEFQDLFYLLQPKIPALGLKFS</sequence>
<dbReference type="AlphaFoldDB" id="A0A7H0FXE5"/>
<proteinExistence type="predicted"/>
<evidence type="ECO:0000313" key="1">
    <source>
        <dbReference type="EMBL" id="QNP40711.1"/>
    </source>
</evidence>
<dbReference type="Proteomes" id="UP000516018">
    <property type="component" value="Chromosome"/>
</dbReference>
<accession>A0A7H0FXE5</accession>
<evidence type="ECO:0000313" key="2">
    <source>
        <dbReference type="Proteomes" id="UP000516018"/>
    </source>
</evidence>